<dbReference type="GO" id="GO:0090486">
    <property type="term" value="F:small RNA 2'-O-methyltransferase activity"/>
    <property type="evidence" value="ECO:0007669"/>
    <property type="project" value="UniProtKB-EC"/>
</dbReference>
<evidence type="ECO:0000256" key="6">
    <source>
        <dbReference type="ARBA" id="ARBA00022691"/>
    </source>
</evidence>
<comment type="catalytic activity">
    <reaction evidence="12">
        <text>small RNA 3'-end nucleotide + S-adenosyl-L-methionine = small RNA 3'-end 2'-O-methylnucleotide + S-adenosyl-L-homocysteine + H(+)</text>
        <dbReference type="Rhea" id="RHEA:37887"/>
        <dbReference type="Rhea" id="RHEA-COMP:10415"/>
        <dbReference type="Rhea" id="RHEA-COMP:10416"/>
        <dbReference type="ChEBI" id="CHEBI:15378"/>
        <dbReference type="ChEBI" id="CHEBI:57856"/>
        <dbReference type="ChEBI" id="CHEBI:59789"/>
        <dbReference type="ChEBI" id="CHEBI:74896"/>
        <dbReference type="ChEBI" id="CHEBI:74898"/>
        <dbReference type="EC" id="2.1.1.386"/>
    </reaction>
</comment>
<evidence type="ECO:0000256" key="4">
    <source>
        <dbReference type="ARBA" id="ARBA00022603"/>
    </source>
</evidence>
<dbReference type="InterPro" id="IPR029063">
    <property type="entry name" value="SAM-dependent_MTases_sf"/>
</dbReference>
<gene>
    <name evidence="13" type="ORF">TraAM80_04642</name>
</gene>
<dbReference type="EC" id="2.1.1.386" evidence="11"/>
<dbReference type="AlphaFoldDB" id="A0A422NIW1"/>
<dbReference type="Gene3D" id="3.40.50.150">
    <property type="entry name" value="Vaccinia Virus protein VP39"/>
    <property type="match status" value="1"/>
</dbReference>
<protein>
    <recommendedName>
        <fullName evidence="3">Small RNA 2'-O-methyltransferase</fullName>
        <ecNumber evidence="11">2.1.1.386</ecNumber>
    </recommendedName>
</protein>
<dbReference type="RefSeq" id="XP_029238621.1">
    <property type="nucleotide sequence ID" value="XM_029381564.1"/>
</dbReference>
<dbReference type="PANTHER" id="PTHR21404">
    <property type="entry name" value="HEN1"/>
    <property type="match status" value="1"/>
</dbReference>
<comment type="similarity">
    <text evidence="2">Belongs to the methyltransferase superfamily. HEN1 family.</text>
</comment>
<reference evidence="13 14" key="1">
    <citation type="journal article" date="2018" name="BMC Genomics">
        <title>Genomic comparison of Trypanosoma conorhini and Trypanosoma rangeli to Trypanosoma cruzi strains of high and low virulence.</title>
        <authorList>
            <person name="Bradwell K.R."/>
            <person name="Koparde V.N."/>
            <person name="Matveyev A.V."/>
            <person name="Serrano M.G."/>
            <person name="Alves J.M."/>
            <person name="Parikh H."/>
            <person name="Huang B."/>
            <person name="Lee V."/>
            <person name="Espinosa-Alvarez O."/>
            <person name="Ortiz P.A."/>
            <person name="Costa-Martins A.G."/>
            <person name="Teixeira M.M."/>
            <person name="Buck G.A."/>
        </authorList>
    </citation>
    <scope>NUCLEOTIDE SEQUENCE [LARGE SCALE GENOMIC DNA]</scope>
    <source>
        <strain evidence="13 14">AM80</strain>
    </source>
</reference>
<keyword evidence="6" id="KW-0949">S-adenosyl-L-methionine</keyword>
<sequence length="234" mass="25812">MAIDLNEEFIREASVVAPPSVLLSPVAYLHPMRIEFVRGDLTRPPCLSCCKDRFDGEEESLNVSPVTSSLLHLPHFDAVISVEVLDNIAPQGVPTYTEVLFAHLAARSDARVVAITTPNRDRNVHALFETSDGDACVNGSPSFEGIATHLPYPVRHVDHKFEMTAAQFKCYCDYVLEAYCPLWCSYTLFGVGDNFTQGAIFYSASSLDVSVFVEDSNAANTTFAALRKKQTIEK</sequence>
<comment type="caution">
    <text evidence="13">The sequence shown here is derived from an EMBL/GenBank/DDBJ whole genome shotgun (WGS) entry which is preliminary data.</text>
</comment>
<evidence type="ECO:0000256" key="11">
    <source>
        <dbReference type="ARBA" id="ARBA00035025"/>
    </source>
</evidence>
<keyword evidence="9" id="KW-0694">RNA-binding</keyword>
<dbReference type="PANTHER" id="PTHR21404:SF3">
    <property type="entry name" value="SMALL RNA 2'-O-METHYLTRANSFERASE"/>
    <property type="match status" value="1"/>
</dbReference>
<keyword evidence="7" id="KW-0479">Metal-binding</keyword>
<dbReference type="GO" id="GO:0046872">
    <property type="term" value="F:metal ion binding"/>
    <property type="evidence" value="ECO:0007669"/>
    <property type="project" value="UniProtKB-KW"/>
</dbReference>
<dbReference type="GO" id="GO:0005737">
    <property type="term" value="C:cytoplasm"/>
    <property type="evidence" value="ECO:0007669"/>
    <property type="project" value="TreeGrafter"/>
</dbReference>
<keyword evidence="5 13" id="KW-0808">Transferase</keyword>
<evidence type="ECO:0000256" key="5">
    <source>
        <dbReference type="ARBA" id="ARBA00022679"/>
    </source>
</evidence>
<dbReference type="EMBL" id="MKGL01000137">
    <property type="protein sequence ID" value="RNF05334.1"/>
    <property type="molecule type" value="Genomic_DNA"/>
</dbReference>
<evidence type="ECO:0000256" key="2">
    <source>
        <dbReference type="ARBA" id="ARBA00009026"/>
    </source>
</evidence>
<evidence type="ECO:0000256" key="10">
    <source>
        <dbReference type="ARBA" id="ARBA00023158"/>
    </source>
</evidence>
<dbReference type="GeneID" id="40328575"/>
<evidence type="ECO:0000313" key="13">
    <source>
        <dbReference type="EMBL" id="RNF05334.1"/>
    </source>
</evidence>
<organism evidence="13 14">
    <name type="scientific">Trypanosoma rangeli</name>
    <dbReference type="NCBI Taxonomy" id="5698"/>
    <lineage>
        <taxon>Eukaryota</taxon>
        <taxon>Discoba</taxon>
        <taxon>Euglenozoa</taxon>
        <taxon>Kinetoplastea</taxon>
        <taxon>Metakinetoplastina</taxon>
        <taxon>Trypanosomatida</taxon>
        <taxon>Trypanosomatidae</taxon>
        <taxon>Trypanosoma</taxon>
        <taxon>Herpetosoma</taxon>
    </lineage>
</organism>
<evidence type="ECO:0000256" key="1">
    <source>
        <dbReference type="ARBA" id="ARBA00001946"/>
    </source>
</evidence>
<evidence type="ECO:0000256" key="12">
    <source>
        <dbReference type="ARBA" id="ARBA00048418"/>
    </source>
</evidence>
<accession>A0A422NIW1</accession>
<evidence type="ECO:0000313" key="14">
    <source>
        <dbReference type="Proteomes" id="UP000283634"/>
    </source>
</evidence>
<dbReference type="GO" id="GO:0001510">
    <property type="term" value="P:RNA methylation"/>
    <property type="evidence" value="ECO:0007669"/>
    <property type="project" value="InterPro"/>
</dbReference>
<dbReference type="Proteomes" id="UP000283634">
    <property type="component" value="Unassembled WGS sequence"/>
</dbReference>
<keyword evidence="4 13" id="KW-0489">Methyltransferase</keyword>
<keyword evidence="14" id="KW-1185">Reference proteome</keyword>
<evidence type="ECO:0000256" key="7">
    <source>
        <dbReference type="ARBA" id="ARBA00022723"/>
    </source>
</evidence>
<keyword evidence="10" id="KW-0943">RNA-mediated gene silencing</keyword>
<name>A0A422NIW1_TRYRA</name>
<keyword evidence="8" id="KW-0460">Magnesium</keyword>
<dbReference type="GO" id="GO:0030422">
    <property type="term" value="P:siRNA processing"/>
    <property type="evidence" value="ECO:0007669"/>
    <property type="project" value="TreeGrafter"/>
</dbReference>
<evidence type="ECO:0000256" key="9">
    <source>
        <dbReference type="ARBA" id="ARBA00022884"/>
    </source>
</evidence>
<comment type="cofactor">
    <cofactor evidence="1">
        <name>Mg(2+)</name>
        <dbReference type="ChEBI" id="CHEBI:18420"/>
    </cofactor>
</comment>
<evidence type="ECO:0000256" key="8">
    <source>
        <dbReference type="ARBA" id="ARBA00022842"/>
    </source>
</evidence>
<evidence type="ECO:0000256" key="3">
    <source>
        <dbReference type="ARBA" id="ARBA00021330"/>
    </source>
</evidence>
<dbReference type="OrthoDB" id="250683at2759"/>
<dbReference type="GO" id="GO:0003723">
    <property type="term" value="F:RNA binding"/>
    <property type="evidence" value="ECO:0007669"/>
    <property type="project" value="UniProtKB-KW"/>
</dbReference>
<dbReference type="GO" id="GO:0005634">
    <property type="term" value="C:nucleus"/>
    <property type="evidence" value="ECO:0007669"/>
    <property type="project" value="TreeGrafter"/>
</dbReference>
<dbReference type="InterPro" id="IPR026610">
    <property type="entry name" value="Hen1"/>
</dbReference>
<proteinExistence type="inferred from homology"/>